<comment type="caution">
    <text evidence="1">The sequence shown here is derived from an EMBL/GenBank/DDBJ whole genome shotgun (WGS) entry which is preliminary data.</text>
</comment>
<dbReference type="Proteomes" id="UP000606974">
    <property type="component" value="Unassembled WGS sequence"/>
</dbReference>
<evidence type="ECO:0000313" key="1">
    <source>
        <dbReference type="EMBL" id="KAF7509229.1"/>
    </source>
</evidence>
<organism evidence="1 2">
    <name type="scientific">Endocarpon pusillum</name>
    <dbReference type="NCBI Taxonomy" id="364733"/>
    <lineage>
        <taxon>Eukaryota</taxon>
        <taxon>Fungi</taxon>
        <taxon>Dikarya</taxon>
        <taxon>Ascomycota</taxon>
        <taxon>Pezizomycotina</taxon>
        <taxon>Eurotiomycetes</taxon>
        <taxon>Chaetothyriomycetidae</taxon>
        <taxon>Verrucariales</taxon>
        <taxon>Verrucariaceae</taxon>
        <taxon>Endocarpon</taxon>
    </lineage>
</organism>
<keyword evidence="2" id="KW-1185">Reference proteome</keyword>
<sequence length="92" mass="10025">MDPSQTYDSPSSAPASGCIDISSVQTTSSAMPFVTYSGFQWQIRPGVIAVPLNEKDPLKEYTTWNGQAVELNHGCCFTFIGFSLLQKEKIGC</sequence>
<dbReference type="AlphaFoldDB" id="A0A8H7E3J2"/>
<gene>
    <name evidence="1" type="ORF">GJ744_008289</name>
</gene>
<dbReference type="EMBL" id="JAACFV010000044">
    <property type="protein sequence ID" value="KAF7509229.1"/>
    <property type="molecule type" value="Genomic_DNA"/>
</dbReference>
<name>A0A8H7E3J2_9EURO</name>
<proteinExistence type="predicted"/>
<protein>
    <submittedName>
        <fullName evidence="1">Uncharacterized protein</fullName>
    </submittedName>
</protein>
<accession>A0A8H7E3J2</accession>
<evidence type="ECO:0000313" key="2">
    <source>
        <dbReference type="Proteomes" id="UP000606974"/>
    </source>
</evidence>
<reference evidence="1" key="1">
    <citation type="submission" date="2020-02" db="EMBL/GenBank/DDBJ databases">
        <authorList>
            <person name="Palmer J.M."/>
        </authorList>
    </citation>
    <scope>NUCLEOTIDE SEQUENCE</scope>
    <source>
        <strain evidence="1">EPUS1.4</strain>
        <tissue evidence="1">Thallus</tissue>
    </source>
</reference>